<sequence>MCVVALAWRAHPDWKFIAIGNRDELHARPALPLARWEDSAHVIAGRDVQAGGTWLGVSARPDRQSRFAVVTNIAGFGLPDPNRESRGDLIRNFLENGETTSQANTPPLDNFNPFSLITIEGDEARVRANRPELVQQTLTPGLHGLSNGPVDNAWPKTGWLKTQLELWMSVGSGDPDRLLSLLKDENPPAAASDFTPMPDLPRDPQTVPVFIRNPVYGTRCSTVVLVNAAGQGRIQERSYDAAGDVTGEQSVTFDWRA</sequence>
<dbReference type="PANTHER" id="PTHR17985">
    <property type="entry name" value="SER/THR-RICH PROTEIN T10 IN DGCR REGION"/>
    <property type="match status" value="1"/>
</dbReference>
<gene>
    <name evidence="1" type="ORF">SAMN02745824_1834</name>
</gene>
<evidence type="ECO:0000313" key="1">
    <source>
        <dbReference type="EMBL" id="SIN68791.1"/>
    </source>
</evidence>
<reference evidence="2" key="1">
    <citation type="submission" date="2016-11" db="EMBL/GenBank/DDBJ databases">
        <authorList>
            <person name="Varghese N."/>
            <person name="Submissions S."/>
        </authorList>
    </citation>
    <scope>NUCLEOTIDE SEQUENCE [LARGE SCALE GENOMIC DNA]</scope>
    <source>
        <strain evidence="2">DSM 22363</strain>
    </source>
</reference>
<proteinExistence type="predicted"/>
<dbReference type="PANTHER" id="PTHR17985:SF8">
    <property type="entry name" value="TRANSPORT AND GOLGI ORGANIZATION PROTEIN 2 HOMOLOG"/>
    <property type="match status" value="1"/>
</dbReference>
<dbReference type="InterPro" id="IPR008551">
    <property type="entry name" value="TANGO2"/>
</dbReference>
<dbReference type="OrthoDB" id="4380123at2"/>
<protein>
    <submittedName>
        <fullName evidence="1">Uncharacterized conserved protein, contains NRDE domain</fullName>
    </submittedName>
</protein>
<dbReference type="Proteomes" id="UP000185192">
    <property type="component" value="Unassembled WGS sequence"/>
</dbReference>
<dbReference type="Pfam" id="PF05742">
    <property type="entry name" value="TANGO2"/>
    <property type="match status" value="1"/>
</dbReference>
<dbReference type="EMBL" id="FSQW01000001">
    <property type="protein sequence ID" value="SIN68791.1"/>
    <property type="molecule type" value="Genomic_DNA"/>
</dbReference>
<dbReference type="AlphaFoldDB" id="A0A1N6DDC8"/>
<dbReference type="STRING" id="1123272.SAMN02745824_1834"/>
<name>A0A1N6DDC8_9SPHN</name>
<dbReference type="RefSeq" id="WP_074204700.1">
    <property type="nucleotide sequence ID" value="NZ_FSQW01000001.1"/>
</dbReference>
<keyword evidence="2" id="KW-1185">Reference proteome</keyword>
<organism evidence="1 2">
    <name type="scientific">Parasphingorhabdus marina DSM 22363</name>
    <dbReference type="NCBI Taxonomy" id="1123272"/>
    <lineage>
        <taxon>Bacteria</taxon>
        <taxon>Pseudomonadati</taxon>
        <taxon>Pseudomonadota</taxon>
        <taxon>Alphaproteobacteria</taxon>
        <taxon>Sphingomonadales</taxon>
        <taxon>Sphingomonadaceae</taxon>
        <taxon>Parasphingorhabdus</taxon>
    </lineage>
</organism>
<accession>A0A1N6DDC8</accession>
<evidence type="ECO:0000313" key="2">
    <source>
        <dbReference type="Proteomes" id="UP000185192"/>
    </source>
</evidence>